<feature type="compositionally biased region" description="Basic and acidic residues" evidence="1">
    <location>
        <begin position="10"/>
        <end position="51"/>
    </location>
</feature>
<evidence type="ECO:0000256" key="1">
    <source>
        <dbReference type="SAM" id="MobiDB-lite"/>
    </source>
</evidence>
<reference evidence="2 3" key="1">
    <citation type="submission" date="2015-10" db="EMBL/GenBank/DDBJ databases">
        <title>Genome analyses suggest a sexual origin of heterokaryosis in a supposedly ancient asexual fungus.</title>
        <authorList>
            <person name="Ropars J."/>
            <person name="Sedzielewska K."/>
            <person name="Noel J."/>
            <person name="Charron P."/>
            <person name="Farinelli L."/>
            <person name="Marton T."/>
            <person name="Kruger M."/>
            <person name="Pelin A."/>
            <person name="Brachmann A."/>
            <person name="Corradi N."/>
        </authorList>
    </citation>
    <scope>NUCLEOTIDE SEQUENCE [LARGE SCALE GENOMIC DNA]</scope>
    <source>
        <strain evidence="2 3">A4</strain>
    </source>
</reference>
<protein>
    <submittedName>
        <fullName evidence="2">Uncharacterized protein</fullName>
    </submittedName>
</protein>
<dbReference type="AlphaFoldDB" id="A0A2I1H4X2"/>
<comment type="caution">
    <text evidence="2">The sequence shown here is derived from an EMBL/GenBank/DDBJ whole genome shotgun (WGS) entry which is preliminary data.</text>
</comment>
<evidence type="ECO:0000313" key="3">
    <source>
        <dbReference type="Proteomes" id="UP000234323"/>
    </source>
</evidence>
<name>A0A2I1H4X2_9GLOM</name>
<sequence length="51" mass="6317">MWLPRRPKKEKGSLKEKRKHEREDKESENLKKREDNKGRYEREDMSECKVA</sequence>
<dbReference type="EMBL" id="LLXI01001488">
    <property type="protein sequence ID" value="PKY53922.1"/>
    <property type="molecule type" value="Genomic_DNA"/>
</dbReference>
<evidence type="ECO:0000313" key="2">
    <source>
        <dbReference type="EMBL" id="PKY53922.1"/>
    </source>
</evidence>
<accession>A0A2I1H4X2</accession>
<feature type="region of interest" description="Disordered" evidence="1">
    <location>
        <begin position="1"/>
        <end position="51"/>
    </location>
</feature>
<dbReference type="Proteomes" id="UP000234323">
    <property type="component" value="Unassembled WGS sequence"/>
</dbReference>
<gene>
    <name evidence="2" type="ORF">RhiirA4_472407</name>
</gene>
<proteinExistence type="predicted"/>
<organism evidence="2 3">
    <name type="scientific">Rhizophagus irregularis</name>
    <dbReference type="NCBI Taxonomy" id="588596"/>
    <lineage>
        <taxon>Eukaryota</taxon>
        <taxon>Fungi</taxon>
        <taxon>Fungi incertae sedis</taxon>
        <taxon>Mucoromycota</taxon>
        <taxon>Glomeromycotina</taxon>
        <taxon>Glomeromycetes</taxon>
        <taxon>Glomerales</taxon>
        <taxon>Glomeraceae</taxon>
        <taxon>Rhizophagus</taxon>
    </lineage>
</organism>
<keyword evidence="3" id="KW-1185">Reference proteome</keyword>